<name>A0A132MTA8_9ACTN</name>
<sequence>MCAFYRGLAERDKILIPYLSEGLRRGDKCICVVDATDPEVVLTALAADLDLGPYLSSQQLDVQRSSDTYLREGRFSTPLMLDFWDQAVGGALAHGFSFTRAVGEMTWSLRQMPGVDELIGYESKLNLFLPRYPQVILCLYDLDRFSGAVLMDVLKTHPKVLVGGIVFDNPYYLEPDEFLAIRQ</sequence>
<keyword evidence="3" id="KW-1185">Reference proteome</keyword>
<dbReference type="InterPro" id="IPR025847">
    <property type="entry name" value="MEDS_domain"/>
</dbReference>
<dbReference type="GO" id="GO:0016301">
    <property type="term" value="F:kinase activity"/>
    <property type="evidence" value="ECO:0007669"/>
    <property type="project" value="UniProtKB-KW"/>
</dbReference>
<dbReference type="STRING" id="1469144.LI90_2087"/>
<dbReference type="Pfam" id="PF14417">
    <property type="entry name" value="MEDS"/>
    <property type="match status" value="1"/>
</dbReference>
<protein>
    <submittedName>
        <fullName evidence="2">Protein kinase family protein</fullName>
    </submittedName>
</protein>
<dbReference type="EMBL" id="LAXD01000001">
    <property type="protein sequence ID" value="KWX01059.1"/>
    <property type="molecule type" value="Genomic_DNA"/>
</dbReference>
<evidence type="ECO:0000313" key="2">
    <source>
        <dbReference type="EMBL" id="KWX01059.1"/>
    </source>
</evidence>
<feature type="domain" description="MEDS" evidence="1">
    <location>
        <begin position="2"/>
        <end position="158"/>
    </location>
</feature>
<evidence type="ECO:0000313" key="3">
    <source>
        <dbReference type="Proteomes" id="UP000070188"/>
    </source>
</evidence>
<proteinExistence type="predicted"/>
<evidence type="ECO:0000259" key="1">
    <source>
        <dbReference type="Pfam" id="PF14417"/>
    </source>
</evidence>
<organism evidence="2 3">
    <name type="scientific">Carbonactinospora thermoautotrophica</name>
    <dbReference type="NCBI Taxonomy" id="1469144"/>
    <lineage>
        <taxon>Bacteria</taxon>
        <taxon>Bacillati</taxon>
        <taxon>Actinomycetota</taxon>
        <taxon>Actinomycetes</taxon>
        <taxon>Kitasatosporales</taxon>
        <taxon>Carbonactinosporaceae</taxon>
        <taxon>Carbonactinospora</taxon>
    </lineage>
</organism>
<dbReference type="AlphaFoldDB" id="A0A132MTA8"/>
<comment type="caution">
    <text evidence="2">The sequence shown here is derived from an EMBL/GenBank/DDBJ whole genome shotgun (WGS) entry which is preliminary data.</text>
</comment>
<keyword evidence="2" id="KW-0418">Kinase</keyword>
<reference evidence="3" key="1">
    <citation type="submission" date="2015-04" db="EMBL/GenBank/DDBJ databases">
        <title>Physiological reanalysis, assessment of diazotrophy, and genome sequences of multiple isolates of Streptomyces thermoautotrophicus.</title>
        <authorList>
            <person name="MacKellar D.C."/>
            <person name="Lieber L."/>
            <person name="Norman J."/>
            <person name="Bolger A."/>
            <person name="Tobin C."/>
            <person name="Murray J.W."/>
            <person name="Chang R."/>
            <person name="Ford T."/>
            <person name="Nguyen P.Q."/>
            <person name="Woodward J."/>
            <person name="Permingeat H."/>
            <person name="Joshi N.S."/>
            <person name="Silver P.A."/>
            <person name="Usadel B."/>
            <person name="Rutherford A.W."/>
            <person name="Friesen M."/>
            <person name="Prell J."/>
        </authorList>
    </citation>
    <scope>NUCLEOTIDE SEQUENCE [LARGE SCALE GENOMIC DNA]</scope>
    <source>
        <strain evidence="3">H1</strain>
    </source>
</reference>
<keyword evidence="2" id="KW-0808">Transferase</keyword>
<gene>
    <name evidence="2" type="ORF">LI90_2087</name>
</gene>
<dbReference type="Proteomes" id="UP000070188">
    <property type="component" value="Unassembled WGS sequence"/>
</dbReference>
<accession>A0A132MTA8</accession>
<dbReference type="PATRIC" id="fig|1469144.10.peg.2263"/>